<keyword evidence="3" id="KW-1185">Reference proteome</keyword>
<dbReference type="GeneID" id="94827038"/>
<comment type="caution">
    <text evidence="2">The sequence shown here is derived from an EMBL/GenBank/DDBJ whole genome shotgun (WGS) entry which is preliminary data.</text>
</comment>
<dbReference type="EMBL" id="MLAK01000693">
    <property type="protein sequence ID" value="OHT07543.1"/>
    <property type="molecule type" value="Genomic_DNA"/>
</dbReference>
<dbReference type="Proteomes" id="UP000179807">
    <property type="component" value="Unassembled WGS sequence"/>
</dbReference>
<gene>
    <name evidence="2" type="ORF">TRFO_05175</name>
</gene>
<sequence>MFRLQTRQPRYFFEARPVEVDDIEDEAFTFESTARYNPRQKAPVLSPATPQFDKYLRNNLLRFKLPTIRRSCKTPDPRKIRDRSNKGEKFEKYEMSHSKSKDDFTTPKKSRKQSDKHSDKYNDKYSDKYGDKHSGKNSSKHSDKQKEKSNEKPDKEYIVSSSFSSQRRSNSASNYASTPNLKSKRYKSIISDGLNIQEVVNEVRNEFKKMKSTNFTGDVVFILKGVKKQSLLDIVKRTMTRVIYENNYTPNHLMSSNSSICCEPMNETESSSPESNAEKQAHSSPFSDAVKTTVCVSSVSDESTMATVKRRLACPFNGVVIFKPINGKYNTTLMKEYPNKIISVCSEYGYNARIIDFKAQIIECDMRTKNPNAPNSMVSTSRISRNENDMKQSNTSASGKSISFSKNITNKLASPSIDSQYQSNVLNVEVPWNSEREAEAIVRKHLTSRFKGTISFAPSIGLYSVVNMGNFPDRIVEICNEFHFPAIKKKDQVVDCIKTDINSSHSMTSKQDSSFASNTSIDKIDSPNSKIVQLPYKDIKSAEKIIRNQLESGRVGQVQFSCSNNIIMSMLIEICNEYGFSAQMLGDSTVTVKMCQRAHNELNIQIPTDTSSNMKKKLQRYFESGFIGKLTVTPSKPYGNITNFSQIVVDVCTAYGFQSKVIDNTTVRCLINPLFYDLSCYNDEQLEPKVKSLLISNMNSNFVVFSVKRQEMNDMKNAAERISKFCKSIGYPARISEFYYQRVFVNAMQKKGQINKSFSSSTSSIPIIKGSMSTSASISEPKIINVKLPTNDSKTVELMVRKQLLSSFSGTILFSPKSSQSNAIANFPQRIIDICREYGHYASVLNPRLQIVECRINKRY</sequence>
<feature type="region of interest" description="Disordered" evidence="1">
    <location>
        <begin position="71"/>
        <end position="180"/>
    </location>
</feature>
<name>A0A1J4K818_9EUKA</name>
<evidence type="ECO:0000313" key="2">
    <source>
        <dbReference type="EMBL" id="OHT07543.1"/>
    </source>
</evidence>
<dbReference type="VEuPathDB" id="TrichDB:TRFO_05175"/>
<dbReference type="RefSeq" id="XP_068360679.1">
    <property type="nucleotide sequence ID" value="XM_068492334.1"/>
</dbReference>
<dbReference type="AlphaFoldDB" id="A0A1J4K818"/>
<feature type="compositionally biased region" description="Basic and acidic residues" evidence="1">
    <location>
        <begin position="73"/>
        <end position="157"/>
    </location>
</feature>
<reference evidence="2" key="1">
    <citation type="submission" date="2016-10" db="EMBL/GenBank/DDBJ databases">
        <authorList>
            <person name="Benchimol M."/>
            <person name="Almeida L.G."/>
            <person name="Vasconcelos A.T."/>
            <person name="Perreira-Neves A."/>
            <person name="Rosa I.A."/>
            <person name="Tasca T."/>
            <person name="Bogo M.R."/>
            <person name="de Souza W."/>
        </authorList>
    </citation>
    <scope>NUCLEOTIDE SEQUENCE [LARGE SCALE GENOMIC DNA]</scope>
    <source>
        <strain evidence="2">K</strain>
    </source>
</reference>
<accession>A0A1J4K818</accession>
<feature type="region of interest" description="Disordered" evidence="1">
    <location>
        <begin position="263"/>
        <end position="285"/>
    </location>
</feature>
<organism evidence="2 3">
    <name type="scientific">Tritrichomonas foetus</name>
    <dbReference type="NCBI Taxonomy" id="1144522"/>
    <lineage>
        <taxon>Eukaryota</taxon>
        <taxon>Metamonada</taxon>
        <taxon>Parabasalia</taxon>
        <taxon>Tritrichomonadida</taxon>
        <taxon>Tritrichomonadidae</taxon>
        <taxon>Tritrichomonas</taxon>
    </lineage>
</organism>
<evidence type="ECO:0000313" key="3">
    <source>
        <dbReference type="Proteomes" id="UP000179807"/>
    </source>
</evidence>
<evidence type="ECO:0000256" key="1">
    <source>
        <dbReference type="SAM" id="MobiDB-lite"/>
    </source>
</evidence>
<feature type="compositionally biased region" description="Low complexity" evidence="1">
    <location>
        <begin position="160"/>
        <end position="177"/>
    </location>
</feature>
<protein>
    <submittedName>
        <fullName evidence="2">Uncharacterized protein</fullName>
    </submittedName>
</protein>
<proteinExistence type="predicted"/>